<feature type="transmembrane region" description="Helical" evidence="3">
    <location>
        <begin position="286"/>
        <end position="303"/>
    </location>
</feature>
<name>A0A0G4IFI5_9ALVE</name>
<gene>
    <name evidence="5" type="ORF">Cvel_14026</name>
</gene>
<feature type="transmembrane region" description="Helical" evidence="3">
    <location>
        <begin position="425"/>
        <end position="453"/>
    </location>
</feature>
<dbReference type="PANTHER" id="PTHR10796">
    <property type="entry name" value="PATCHED-RELATED"/>
    <property type="match status" value="1"/>
</dbReference>
<dbReference type="InterPro" id="IPR051697">
    <property type="entry name" value="Patched_domain-protein"/>
</dbReference>
<dbReference type="AlphaFoldDB" id="A0A0G4IFI5"/>
<sequence>MLIPTVIFGFFALGSFYRTYEYDYVAAWNHKESDAYKALHAYSDIFGESRRTNVMLVEASGGKDGNLLTEKSLLTLAKMDDDFRSLEVEVDVSSSDLLDSSLEAELGGRQKFSFEDLCARAGDSSCLLISLIDAFKDEEEFGKSVVHWPTHVNVNDGINVKAFPSLSLVAGGTITEVPCEKPGEESDVCLGGSSTLLFHYILDQKQNRVLTEENTKSAAERVGGGELGFKYTSDFLEIVCQKWEAAFLERAFQWDKTLQETEIGRAAPFATISMGIEGRKSEQPPLLSILLTCVLVSSYVLLLNTSGSLVYCKWLSALTGVNAAGLGWVGGTGLVAFLGVPWAGAAELVPFLVLGVGVDDMFVILNSYFLGHNVSRKKETATVAGSGMRDRIRIALEDAGIGITLTTTTTCSAFLVGLMTPFGAIRWFCFTMVPCLVMGYIAALTMFVAALSLDARREAFGEKGYIRTVKRLLFFSPFKPLPPGALGESLNASASEEADTDAEISEGAPLSPSVEAQAQAKRAQQGEGAEQTGGVSGRFAKLSPLELASLSLQAAEADNTGRWRPLRRRQWWFCGRRPSGGAVSRLLDRIPGGTGGERSVRRRFIKGVKEVTKEPKPNPGSGFRTLMRNYVSRVLVSPMGLMVSFLIYGGLVAYAGLNLNRLVVGGSYETAGDYDSYFRDFFLTKLRDFPAASRVDTLIYTPKGDTQIAWHSPEVLADVRQIHEEMRESADVTLQVSPLMSFLRAMEKKGETPEKWTETEFTEELQRWIRTSNNGRLMARDFIWEAASDSGLAEGGTERTDQGLRLKSFRDTIIVSLVGSSSIEYAYQTERMREIVNHKTFEGRFVEFFLPWSDSTQVMLETTLTNMIISIGIMAFTVSFAVSPLAALVGMVAIASVDIVLIGLMPVFGIALDQVASVILVLASGFSIDYIAHVCHTSTEAAGPSRRHRVVETLTVMGSAVIFGASSSIVSVLPIMSFVTNKYMVNMAAYLLAMIFLVGVFHGVLILPVVLSLIGPFQQEPQVEENAAALLYQLLTLGGVFGGGKGNDEEDGEGDMGETTSNPSEAAQPNIHVTRVHVTTNTVESHGMTRLETGSLVSGTMGSIPDEIAVQVVDVARAEVEANSLLANVEDDVLSEVLRDMADSSRSARHRVASPSAGGES</sequence>
<reference evidence="5" key="1">
    <citation type="submission" date="2014-11" db="EMBL/GenBank/DDBJ databases">
        <authorList>
            <person name="Otto D Thomas"/>
            <person name="Naeem Raeece"/>
        </authorList>
    </citation>
    <scope>NUCLEOTIDE SEQUENCE</scope>
</reference>
<proteinExistence type="inferred from homology"/>
<feature type="region of interest" description="Disordered" evidence="2">
    <location>
        <begin position="1142"/>
        <end position="1161"/>
    </location>
</feature>
<dbReference type="GO" id="GO:0016020">
    <property type="term" value="C:membrane"/>
    <property type="evidence" value="ECO:0007669"/>
    <property type="project" value="TreeGrafter"/>
</dbReference>
<feature type="transmembrane region" description="Helical" evidence="3">
    <location>
        <begin position="315"/>
        <end position="342"/>
    </location>
</feature>
<evidence type="ECO:0000313" key="5">
    <source>
        <dbReference type="EMBL" id="CEM56032.1"/>
    </source>
</evidence>
<protein>
    <recommendedName>
        <fullName evidence="4">SSD domain-containing protein</fullName>
    </recommendedName>
</protein>
<evidence type="ECO:0000256" key="2">
    <source>
        <dbReference type="SAM" id="MobiDB-lite"/>
    </source>
</evidence>
<evidence type="ECO:0000256" key="1">
    <source>
        <dbReference type="ARBA" id="ARBA00005585"/>
    </source>
</evidence>
<dbReference type="InterPro" id="IPR000731">
    <property type="entry name" value="SSD"/>
</dbReference>
<keyword evidence="3" id="KW-0812">Transmembrane</keyword>
<dbReference type="VEuPathDB" id="CryptoDB:Cvel_14026"/>
<comment type="similarity">
    <text evidence="1">Belongs to the patched family.</text>
</comment>
<feature type="domain" description="SSD" evidence="4">
    <location>
        <begin position="285"/>
        <end position="453"/>
    </location>
</feature>
<evidence type="ECO:0000259" key="4">
    <source>
        <dbReference type="PROSITE" id="PS50156"/>
    </source>
</evidence>
<keyword evidence="3" id="KW-1133">Transmembrane helix</keyword>
<accession>A0A0G4IFI5</accession>
<feature type="transmembrane region" description="Helical" evidence="3">
    <location>
        <begin position="634"/>
        <end position="657"/>
    </location>
</feature>
<dbReference type="InterPro" id="IPR053958">
    <property type="entry name" value="HMGCR/SNAP/NPC1-like_SSD"/>
</dbReference>
<feature type="transmembrane region" description="Helical" evidence="3">
    <location>
        <begin position="988"/>
        <end position="1014"/>
    </location>
</feature>
<feature type="transmembrane region" description="Helical" evidence="3">
    <location>
        <begin position="399"/>
        <end position="419"/>
    </location>
</feature>
<evidence type="ECO:0000256" key="3">
    <source>
        <dbReference type="SAM" id="Phobius"/>
    </source>
</evidence>
<dbReference type="Pfam" id="PF12349">
    <property type="entry name" value="Sterol-sensing"/>
    <property type="match status" value="1"/>
</dbReference>
<keyword evidence="3" id="KW-0472">Membrane</keyword>
<dbReference type="PANTHER" id="PTHR10796:SF92">
    <property type="entry name" value="PATCHED-RELATED, ISOFORM A"/>
    <property type="match status" value="1"/>
</dbReference>
<feature type="transmembrane region" description="Helical" evidence="3">
    <location>
        <begin position="348"/>
        <end position="370"/>
    </location>
</feature>
<feature type="compositionally biased region" description="Low complexity" evidence="2">
    <location>
        <begin position="523"/>
        <end position="533"/>
    </location>
</feature>
<feature type="transmembrane region" description="Helical" evidence="3">
    <location>
        <begin position="953"/>
        <end position="976"/>
    </location>
</feature>
<dbReference type="SUPFAM" id="SSF82866">
    <property type="entry name" value="Multidrug efflux transporter AcrB transmembrane domain"/>
    <property type="match status" value="2"/>
</dbReference>
<dbReference type="Gene3D" id="1.20.1640.10">
    <property type="entry name" value="Multidrug efflux transporter AcrB transmembrane domain"/>
    <property type="match status" value="2"/>
</dbReference>
<dbReference type="PhylomeDB" id="A0A0G4IFI5"/>
<feature type="region of interest" description="Disordered" evidence="2">
    <location>
        <begin position="1045"/>
        <end position="1071"/>
    </location>
</feature>
<feature type="transmembrane region" description="Helical" evidence="3">
    <location>
        <begin position="858"/>
        <end position="878"/>
    </location>
</feature>
<organism evidence="5">
    <name type="scientific">Chromera velia CCMP2878</name>
    <dbReference type="NCBI Taxonomy" id="1169474"/>
    <lineage>
        <taxon>Eukaryota</taxon>
        <taxon>Sar</taxon>
        <taxon>Alveolata</taxon>
        <taxon>Colpodellida</taxon>
        <taxon>Chromeraceae</taxon>
        <taxon>Chromera</taxon>
    </lineage>
</organism>
<feature type="region of interest" description="Disordered" evidence="2">
    <location>
        <begin position="489"/>
        <end position="535"/>
    </location>
</feature>
<dbReference type="PROSITE" id="PS50156">
    <property type="entry name" value="SSD"/>
    <property type="match status" value="1"/>
</dbReference>
<dbReference type="EMBL" id="CDMZ01005934">
    <property type="protein sequence ID" value="CEM56032.1"/>
    <property type="molecule type" value="Genomic_DNA"/>
</dbReference>